<dbReference type="InterPro" id="IPR004330">
    <property type="entry name" value="FAR1_DNA_bnd_dom"/>
</dbReference>
<dbReference type="Pfam" id="PF00012">
    <property type="entry name" value="HSP70"/>
    <property type="match status" value="1"/>
</dbReference>
<evidence type="ECO:0000256" key="5">
    <source>
        <dbReference type="ARBA" id="ARBA00022833"/>
    </source>
</evidence>
<keyword evidence="3" id="KW-0547">Nucleotide-binding</keyword>
<dbReference type="InterPro" id="IPR007527">
    <property type="entry name" value="Znf_SWIM"/>
</dbReference>
<reference evidence="9" key="1">
    <citation type="submission" date="2020-03" db="EMBL/GenBank/DDBJ databases">
        <title>Castanea mollissima Vanexum genome sequencing.</title>
        <authorList>
            <person name="Staton M."/>
        </authorList>
    </citation>
    <scope>NUCLEOTIDE SEQUENCE</scope>
    <source>
        <tissue evidence="9">Leaf</tissue>
    </source>
</reference>
<evidence type="ECO:0000256" key="2">
    <source>
        <dbReference type="ARBA" id="ARBA00022723"/>
    </source>
</evidence>
<dbReference type="Gene3D" id="3.30.420.40">
    <property type="match status" value="1"/>
</dbReference>
<keyword evidence="5" id="KW-0862">Zinc</keyword>
<dbReference type="PRINTS" id="PR00301">
    <property type="entry name" value="HEATSHOCK70"/>
</dbReference>
<evidence type="ECO:0000313" key="9">
    <source>
        <dbReference type="EMBL" id="KAF3955831.1"/>
    </source>
</evidence>
<dbReference type="SMART" id="SM00575">
    <property type="entry name" value="ZnF_PMZ"/>
    <property type="match status" value="1"/>
</dbReference>
<evidence type="ECO:0000256" key="6">
    <source>
        <dbReference type="ARBA" id="ARBA00022840"/>
    </source>
</evidence>
<dbReference type="PANTHER" id="PTHR47718:SF2">
    <property type="entry name" value="PROTEIN FAR1-RELATED SEQUENCE 5-LIKE"/>
    <property type="match status" value="1"/>
</dbReference>
<sequence length="647" mass="73626">MAGEEESPAIGIDLGTTYSCVAVWQRDHVEIITNEQGNKMTHSYVAFTDNERLIGDAAKNQVARNSTNSIFRIMMGIHVPSNVPMESTPFKGMEFEADEIAYGFYNEYGRKAGFSIRKEYVNKCKKTGVVTSRRFVCAKEGVRGKDKRDQNVKNPRAETRCGCEARLVIVLNRDSKKYVVSEFIAEHNHYLHLPSTVHMMPSQRKVAATHAIEIDLAHESGLRLKQSYELLTCIYEYDGEDEFLRAWNEMLDKYDIRENKWLIDLFKLKEKWAQAYVKRTFTAGMKTTQLSESFNADLKDCLRTDLNIVEFFTHFETVVNQKRDKELEAEYNSRQKFPRLKLKSSPMLNQVATVYTPKLFDLFQTEVEEVMALSILERNVSQTHSYVVGVFNQNGKYEVMWNPLDETLSCSCRKFESFGILCRHGLKVLDVLDIKLIPNRYIMKRWRRDAKDGSGKNCTTHNIKPDTRLEYVDRNCKANVEEDIIRPSTDFADKEDQLCASITIVPKGIKKREVYRNKKRRTKSWIEKMRKPKEGTSKKQTKKRKVQEEIYAHDVVAQKKTEDISSGNITSFTQLLMSASTSSAAHQGGSSASVALASHLESTSNVVGSNDKINGAGGLLTQGSVASGGPLTQESITNGWNPMVHNL</sequence>
<dbReference type="InterPro" id="IPR043129">
    <property type="entry name" value="ATPase_NBD"/>
</dbReference>
<dbReference type="SUPFAM" id="SSF53067">
    <property type="entry name" value="Actin-like ATPase domain"/>
    <property type="match status" value="1"/>
</dbReference>
<feature type="domain" description="SWIM-type" evidence="8">
    <location>
        <begin position="397"/>
        <end position="433"/>
    </location>
</feature>
<dbReference type="AlphaFoldDB" id="A0A8J4R3T3"/>
<keyword evidence="10" id="KW-1185">Reference proteome</keyword>
<dbReference type="PROSITE" id="PS00297">
    <property type="entry name" value="HSP70_1"/>
    <property type="match status" value="1"/>
</dbReference>
<organism evidence="9 10">
    <name type="scientific">Castanea mollissima</name>
    <name type="common">Chinese chestnut</name>
    <dbReference type="NCBI Taxonomy" id="60419"/>
    <lineage>
        <taxon>Eukaryota</taxon>
        <taxon>Viridiplantae</taxon>
        <taxon>Streptophyta</taxon>
        <taxon>Embryophyta</taxon>
        <taxon>Tracheophyta</taxon>
        <taxon>Spermatophyta</taxon>
        <taxon>Magnoliopsida</taxon>
        <taxon>eudicotyledons</taxon>
        <taxon>Gunneridae</taxon>
        <taxon>Pentapetalae</taxon>
        <taxon>rosids</taxon>
        <taxon>fabids</taxon>
        <taxon>Fagales</taxon>
        <taxon>Fagaceae</taxon>
        <taxon>Castanea</taxon>
    </lineage>
</organism>
<dbReference type="InterPro" id="IPR006564">
    <property type="entry name" value="Znf_PMZ"/>
</dbReference>
<accession>A0A8J4R3T3</accession>
<comment type="similarity">
    <text evidence="1">Belongs to the heat shock protein 70 family.</text>
</comment>
<keyword evidence="2" id="KW-0479">Metal-binding</keyword>
<dbReference type="InterPro" id="IPR018181">
    <property type="entry name" value="Heat_shock_70_CS"/>
</dbReference>
<dbReference type="GO" id="GO:0005524">
    <property type="term" value="F:ATP binding"/>
    <property type="evidence" value="ECO:0007669"/>
    <property type="project" value="UniProtKB-KW"/>
</dbReference>
<evidence type="ECO:0000256" key="4">
    <source>
        <dbReference type="ARBA" id="ARBA00022771"/>
    </source>
</evidence>
<dbReference type="FunFam" id="3.30.420.40:FF:000028">
    <property type="entry name" value="heat shock 70 kDa protein-like"/>
    <property type="match status" value="1"/>
</dbReference>
<dbReference type="PANTHER" id="PTHR47718">
    <property type="entry name" value="OS01G0519700 PROTEIN"/>
    <property type="match status" value="1"/>
</dbReference>
<evidence type="ECO:0000256" key="1">
    <source>
        <dbReference type="ARBA" id="ARBA00007381"/>
    </source>
</evidence>
<evidence type="ECO:0000256" key="3">
    <source>
        <dbReference type="ARBA" id="ARBA00022741"/>
    </source>
</evidence>
<dbReference type="PROSITE" id="PS50966">
    <property type="entry name" value="ZF_SWIM"/>
    <property type="match status" value="1"/>
</dbReference>
<dbReference type="GO" id="GO:0008270">
    <property type="term" value="F:zinc ion binding"/>
    <property type="evidence" value="ECO:0007669"/>
    <property type="project" value="UniProtKB-KW"/>
</dbReference>
<keyword evidence="4 7" id="KW-0863">Zinc-finger</keyword>
<comment type="caution">
    <text evidence="9">The sequence shown here is derived from an EMBL/GenBank/DDBJ whole genome shotgun (WGS) entry which is preliminary data.</text>
</comment>
<dbReference type="EMBL" id="JRKL02003265">
    <property type="protein sequence ID" value="KAF3955831.1"/>
    <property type="molecule type" value="Genomic_DNA"/>
</dbReference>
<name>A0A8J4R3T3_9ROSI</name>
<gene>
    <name evidence="9" type="ORF">CMV_018996</name>
</gene>
<proteinExistence type="inferred from homology"/>
<protein>
    <recommendedName>
        <fullName evidence="8">SWIM-type domain-containing protein</fullName>
    </recommendedName>
</protein>
<dbReference type="Pfam" id="PF03101">
    <property type="entry name" value="FAR1"/>
    <property type="match status" value="1"/>
</dbReference>
<dbReference type="Pfam" id="PF04434">
    <property type="entry name" value="SWIM"/>
    <property type="match status" value="1"/>
</dbReference>
<dbReference type="InterPro" id="IPR013126">
    <property type="entry name" value="Hsp_70_fam"/>
</dbReference>
<keyword evidence="6" id="KW-0067">ATP-binding</keyword>
<evidence type="ECO:0000313" key="10">
    <source>
        <dbReference type="Proteomes" id="UP000737018"/>
    </source>
</evidence>
<dbReference type="Proteomes" id="UP000737018">
    <property type="component" value="Unassembled WGS sequence"/>
</dbReference>
<dbReference type="OrthoDB" id="2402896at2759"/>
<evidence type="ECO:0000256" key="7">
    <source>
        <dbReference type="PROSITE-ProRule" id="PRU00325"/>
    </source>
</evidence>
<dbReference type="GO" id="GO:0140662">
    <property type="term" value="F:ATP-dependent protein folding chaperone"/>
    <property type="evidence" value="ECO:0007669"/>
    <property type="project" value="InterPro"/>
</dbReference>
<evidence type="ECO:0000259" key="8">
    <source>
        <dbReference type="PROSITE" id="PS50966"/>
    </source>
</evidence>